<feature type="transmembrane region" description="Helical" evidence="1">
    <location>
        <begin position="212"/>
        <end position="237"/>
    </location>
</feature>
<keyword evidence="1" id="KW-1133">Transmembrane helix</keyword>
<dbReference type="HOGENOM" id="CLU_090556_0_0_2"/>
<feature type="transmembrane region" description="Helical" evidence="1">
    <location>
        <begin position="50"/>
        <end position="73"/>
    </location>
</feature>
<proteinExistence type="predicted"/>
<keyword evidence="1" id="KW-0472">Membrane</keyword>
<dbReference type="Proteomes" id="UP000019027">
    <property type="component" value="Chromosome"/>
</dbReference>
<evidence type="ECO:0000313" key="4">
    <source>
        <dbReference type="Proteomes" id="UP000019027"/>
    </source>
</evidence>
<keyword evidence="1" id="KW-0812">Transmembrane</keyword>
<dbReference type="STRING" id="582419.TES1_1729"/>
<feature type="transmembrane region" description="Helical" evidence="1">
    <location>
        <begin position="129"/>
        <end position="148"/>
    </location>
</feature>
<sequence>MDGIEIMNMMFEMFLAVTMFIAGLLTYLFRNEPNKAIGFRFGYTFASKEAWVKVNTFGGKAFIAFGILLFILSLKIHNILIFTIIAVAGILLITAVGYKMAKEIVEKESIIEPAIGEPKPIEGIDVKPYLLIQISILALSLGFLAFSWNKLPDTVAIHFNIAGEPDNFAQKTLGVFLFPLAMSLLPIALTYLAKDPMIIRVAPKTSKKALKVFAEMMTLVEVMLVWANVYIILYNAYGFHSNTLLSTTIFSGIALLFIETFRLLLAAGTLEQEK</sequence>
<feature type="transmembrane region" description="Helical" evidence="1">
    <location>
        <begin position="168"/>
        <end position="192"/>
    </location>
</feature>
<dbReference type="KEGG" id="ths:TES1_1729"/>
<feature type="transmembrane region" description="Helical" evidence="1">
    <location>
        <begin position="243"/>
        <end position="265"/>
    </location>
</feature>
<dbReference type="InterPro" id="IPR012867">
    <property type="entry name" value="DUF1648"/>
</dbReference>
<evidence type="ECO:0000259" key="2">
    <source>
        <dbReference type="Pfam" id="PF07853"/>
    </source>
</evidence>
<gene>
    <name evidence="3" type="ORF">TES1_1729</name>
</gene>
<feature type="transmembrane region" description="Helical" evidence="1">
    <location>
        <begin position="79"/>
        <end position="98"/>
    </location>
</feature>
<dbReference type="GO" id="GO:0009636">
    <property type="term" value="P:response to toxic substance"/>
    <property type="evidence" value="ECO:0007669"/>
    <property type="project" value="TreeGrafter"/>
</dbReference>
<dbReference type="EMBL" id="CP006965">
    <property type="protein sequence ID" value="AHF81104.1"/>
    <property type="molecule type" value="Genomic_DNA"/>
</dbReference>
<dbReference type="InterPro" id="IPR025962">
    <property type="entry name" value="SdpI/YhfL"/>
</dbReference>
<dbReference type="PANTHER" id="PTHR37810">
    <property type="entry name" value="IMMUNITY PROTEIN SDPI"/>
    <property type="match status" value="1"/>
</dbReference>
<protein>
    <recommendedName>
        <fullName evidence="2">DUF1648 domain-containing protein</fullName>
    </recommendedName>
</protein>
<keyword evidence="4" id="KW-1185">Reference proteome</keyword>
<organism evidence="3 4">
    <name type="scientific">Thermococcus paralvinellae</name>
    <dbReference type="NCBI Taxonomy" id="582419"/>
    <lineage>
        <taxon>Archaea</taxon>
        <taxon>Methanobacteriati</taxon>
        <taxon>Methanobacteriota</taxon>
        <taxon>Thermococci</taxon>
        <taxon>Thermococcales</taxon>
        <taxon>Thermococcaceae</taxon>
        <taxon>Thermococcus</taxon>
    </lineage>
</organism>
<dbReference type="PANTHER" id="PTHR37810:SF5">
    <property type="entry name" value="IMMUNITY PROTEIN SDPI"/>
    <property type="match status" value="1"/>
</dbReference>
<feature type="domain" description="DUF1648" evidence="2">
    <location>
        <begin position="136"/>
        <end position="182"/>
    </location>
</feature>
<reference evidence="3 4" key="1">
    <citation type="journal article" date="2014" name="Int. J. Syst. Evol. Microbiol.">
        <title>Thermococcus paralvinellae sp. nov. and Thermococcus cleftensis sp. nov. of hyperthermophilic heterotrophs from deep-sea hydrothermal vents.</title>
        <authorList>
            <person name="Hensley S.A."/>
            <person name="Jung J.H."/>
            <person name="Park C.S."/>
            <person name="Holden J.F."/>
        </authorList>
    </citation>
    <scope>NUCLEOTIDE SEQUENCE [LARGE SCALE GENOMIC DNA]</scope>
    <source>
        <strain evidence="3 4">ES1</strain>
    </source>
</reference>
<feature type="transmembrane region" description="Helical" evidence="1">
    <location>
        <begin position="6"/>
        <end position="29"/>
    </location>
</feature>
<dbReference type="Pfam" id="PF13630">
    <property type="entry name" value="SdpI"/>
    <property type="match status" value="1"/>
</dbReference>
<dbReference type="AlphaFoldDB" id="W0I4W5"/>
<dbReference type="Pfam" id="PF07853">
    <property type="entry name" value="DUF1648"/>
    <property type="match status" value="1"/>
</dbReference>
<name>W0I4W5_9EURY</name>
<evidence type="ECO:0000313" key="3">
    <source>
        <dbReference type="EMBL" id="AHF81104.1"/>
    </source>
</evidence>
<accession>W0I4W5</accession>
<evidence type="ECO:0000256" key="1">
    <source>
        <dbReference type="SAM" id="Phobius"/>
    </source>
</evidence>